<protein>
    <recommendedName>
        <fullName evidence="4 12">GPI ethanolamine phosphate transferase 1</fullName>
        <ecNumber evidence="12">2.-.-.-</ecNumber>
    </recommendedName>
</protein>
<dbReference type="EnsemblMetazoa" id="CJA14774.1">
    <property type="protein sequence ID" value="CJA14774.1"/>
    <property type="gene ID" value="WBGene00133978"/>
</dbReference>
<feature type="domain" description="GPI ethanolamine phosphate transferase 1 C-terminal" evidence="13">
    <location>
        <begin position="404"/>
        <end position="693"/>
    </location>
</feature>
<sequence length="706" mass="79706">MTWQLLVASIGVHLILIFSIFDVYYTSPLVHGIPEQSINSNDAPANRIFVISADGLRYDTFNKYPEMSPYLHSIMNERKGIYGVSRSHVPTESRPGHVAIFAGITEDMSAVAKGWKKNPVAFDSVFNRSAQSWMWGSPDIVNLFDDLPNSKSFFYSADEEDFASKDASNLDKWVFEHFESFLSSAKSDEKLGEKLKTPKSIFFLHLLGIDTNGHGNKPKSRQYIENIRVVDSGIEKLQKLVDEYFDDHKTAWIFTSDHGMTDWGSHGAGSDEEVLTPFVAWGAGVKKGSSKPDIHQIDLAPLISALIGIPIPVNSMGILPVQMMSSKNGGSYAFKAIDANFRQLKEQITHLKNAKSRRFWFREFEKFGDKSMQSLRTTLAQLGRDRRFHVATSLFAENAHLIKEAIVFYHRYDRQMLGAAVSCTFVAWIALVVSFLNNPTFKNPSHLLTPSNFFVLPLLFSLLFALYCSLTVTQTIYIILPVYLISVLENHAQLAVTVKNGVSSLLRQPDWHQKLLSVDVFVKPFVGFVGFSITICIFVLTFIHRGFLAAVFLLLLLPLPHFFYPPHPTITSWTRTWTVLLLFLSIFPFLPAVGVSTHIPLCILSPILLALSCHRLSRRPCLSRLENLLKLMTVVQFSTAIFILVVNYGFEKPPAVARWISWLTIPLGVLAPSFLARPFLVDRLVAYSLCFYNCNEIELPDMELLF</sequence>
<feature type="transmembrane region" description="Helical" evidence="12">
    <location>
        <begin position="416"/>
        <end position="436"/>
    </location>
</feature>
<dbReference type="InterPro" id="IPR017850">
    <property type="entry name" value="Alkaline_phosphatase_core_sf"/>
</dbReference>
<dbReference type="Proteomes" id="UP000005237">
    <property type="component" value="Unassembled WGS sequence"/>
</dbReference>
<name>A0A8R1I224_CAEJA</name>
<evidence type="ECO:0000256" key="5">
    <source>
        <dbReference type="ARBA" id="ARBA00022502"/>
    </source>
</evidence>
<keyword evidence="8 12" id="KW-0256">Endoplasmic reticulum</keyword>
<feature type="transmembrane region" description="Helical" evidence="12">
    <location>
        <begin position="520"/>
        <end position="540"/>
    </location>
</feature>
<organism evidence="14 15">
    <name type="scientific">Caenorhabditis japonica</name>
    <dbReference type="NCBI Taxonomy" id="281687"/>
    <lineage>
        <taxon>Eukaryota</taxon>
        <taxon>Metazoa</taxon>
        <taxon>Ecdysozoa</taxon>
        <taxon>Nematoda</taxon>
        <taxon>Chromadorea</taxon>
        <taxon>Rhabditida</taxon>
        <taxon>Rhabditina</taxon>
        <taxon>Rhabditomorpha</taxon>
        <taxon>Rhabditoidea</taxon>
        <taxon>Rhabditidae</taxon>
        <taxon>Peloderinae</taxon>
        <taxon>Caenorhabditis</taxon>
    </lineage>
</organism>
<dbReference type="Pfam" id="PF04987">
    <property type="entry name" value="PigN"/>
    <property type="match status" value="1"/>
</dbReference>
<dbReference type="InterPro" id="IPR007070">
    <property type="entry name" value="GPI_EtnP_transferase_1"/>
</dbReference>
<dbReference type="PANTHER" id="PTHR12250">
    <property type="entry name" value="PHOSPHATIDYLINOSITOL GLYCAN, CLASS N"/>
    <property type="match status" value="1"/>
</dbReference>
<feature type="transmembrane region" description="Helical" evidence="12">
    <location>
        <begin position="656"/>
        <end position="675"/>
    </location>
</feature>
<dbReference type="AlphaFoldDB" id="A0A8R1I224"/>
<reference evidence="15" key="1">
    <citation type="submission" date="2010-08" db="EMBL/GenBank/DDBJ databases">
        <authorList>
            <consortium name="Caenorhabditis japonica Sequencing Consortium"/>
            <person name="Wilson R.K."/>
        </authorList>
    </citation>
    <scope>NUCLEOTIDE SEQUENCE [LARGE SCALE GENOMIC DNA]</scope>
    <source>
        <strain evidence="15">DF5081</strain>
    </source>
</reference>
<feature type="transmembrane region" description="Helical" evidence="12">
    <location>
        <begin position="628"/>
        <end position="650"/>
    </location>
</feature>
<evidence type="ECO:0000256" key="8">
    <source>
        <dbReference type="ARBA" id="ARBA00022824"/>
    </source>
</evidence>
<comment type="subcellular location">
    <subcellularLocation>
        <location evidence="1 12">Endoplasmic reticulum membrane</location>
        <topology evidence="1 12">Multi-pass membrane protein</topology>
    </subcellularLocation>
</comment>
<dbReference type="Gene3D" id="3.40.720.10">
    <property type="entry name" value="Alkaline Phosphatase, subunit A"/>
    <property type="match status" value="2"/>
</dbReference>
<keyword evidence="9 12" id="KW-1133">Transmembrane helix</keyword>
<evidence type="ECO:0000256" key="6">
    <source>
        <dbReference type="ARBA" id="ARBA00022679"/>
    </source>
</evidence>
<keyword evidence="15" id="KW-1185">Reference proteome</keyword>
<evidence type="ECO:0000256" key="4">
    <source>
        <dbReference type="ARBA" id="ARBA00020831"/>
    </source>
</evidence>
<keyword evidence="6 12" id="KW-0808">Transferase</keyword>
<proteinExistence type="inferred from homology"/>
<reference evidence="14" key="2">
    <citation type="submission" date="2022-06" db="UniProtKB">
        <authorList>
            <consortium name="EnsemblMetazoa"/>
        </authorList>
    </citation>
    <scope>IDENTIFICATION</scope>
    <source>
        <strain evidence="14">DF5081</strain>
    </source>
</reference>
<dbReference type="CDD" id="cd16020">
    <property type="entry name" value="GPI_EPT_1"/>
    <property type="match status" value="1"/>
</dbReference>
<dbReference type="GO" id="GO:0051377">
    <property type="term" value="F:mannose-ethanolamine phosphotransferase activity"/>
    <property type="evidence" value="ECO:0007669"/>
    <property type="project" value="UniProtKB-UniRule"/>
</dbReference>
<dbReference type="SUPFAM" id="SSF53649">
    <property type="entry name" value="Alkaline phosphatase-like"/>
    <property type="match status" value="1"/>
</dbReference>
<comment type="caution">
    <text evidence="12">Lacks conserved residue(s) required for the propagation of feature annotation.</text>
</comment>
<evidence type="ECO:0000256" key="11">
    <source>
        <dbReference type="ARBA" id="ARBA00023180"/>
    </source>
</evidence>
<dbReference type="GO" id="GO:0005789">
    <property type="term" value="C:endoplasmic reticulum membrane"/>
    <property type="evidence" value="ECO:0007669"/>
    <property type="project" value="UniProtKB-SubCell"/>
</dbReference>
<dbReference type="GO" id="GO:0006506">
    <property type="term" value="P:GPI anchor biosynthetic process"/>
    <property type="evidence" value="ECO:0007669"/>
    <property type="project" value="UniProtKB-KW"/>
</dbReference>
<feature type="transmembrane region" description="Helical" evidence="12">
    <location>
        <begin position="546"/>
        <end position="564"/>
    </location>
</feature>
<dbReference type="PANTHER" id="PTHR12250:SF0">
    <property type="entry name" value="GPI ETHANOLAMINE PHOSPHATE TRANSFERASE 1"/>
    <property type="match status" value="1"/>
</dbReference>
<evidence type="ECO:0000256" key="10">
    <source>
        <dbReference type="ARBA" id="ARBA00023136"/>
    </source>
</evidence>
<dbReference type="Pfam" id="PF01663">
    <property type="entry name" value="Phosphodiest"/>
    <property type="match status" value="1"/>
</dbReference>
<evidence type="ECO:0000313" key="15">
    <source>
        <dbReference type="Proteomes" id="UP000005237"/>
    </source>
</evidence>
<evidence type="ECO:0000256" key="9">
    <source>
        <dbReference type="ARBA" id="ARBA00022989"/>
    </source>
</evidence>
<evidence type="ECO:0000313" key="14">
    <source>
        <dbReference type="EnsemblMetazoa" id="CJA14774.1"/>
    </source>
</evidence>
<evidence type="ECO:0000259" key="13">
    <source>
        <dbReference type="Pfam" id="PF04987"/>
    </source>
</evidence>
<feature type="transmembrane region" description="Helical" evidence="12">
    <location>
        <begin position="598"/>
        <end position="616"/>
    </location>
</feature>
<dbReference type="InterPro" id="IPR002591">
    <property type="entry name" value="Phosphodiest/P_Trfase"/>
</dbReference>
<comment type="similarity">
    <text evidence="3 12">Belongs to the PIGG/PIGN/PIGO family. PIGN subfamily.</text>
</comment>
<evidence type="ECO:0000256" key="12">
    <source>
        <dbReference type="RuleBase" id="RU367138"/>
    </source>
</evidence>
<dbReference type="EC" id="2.-.-.-" evidence="12"/>
<keyword evidence="5 12" id="KW-0337">GPI-anchor biosynthesis</keyword>
<evidence type="ECO:0000256" key="2">
    <source>
        <dbReference type="ARBA" id="ARBA00004687"/>
    </source>
</evidence>
<comment type="function">
    <text evidence="12">Ethanolamine phosphate transferase involved in glycosylphosphatidylinositol-anchor biosynthesis. Transfers ethanolamine phosphate to the first alpha-1,4-linked mannose of the glycosylphosphatidylinositol precursor of GPI-anchor.</text>
</comment>
<keyword evidence="7 12" id="KW-0812">Transmembrane</keyword>
<dbReference type="InterPro" id="IPR037671">
    <property type="entry name" value="PIGN_N"/>
</dbReference>
<dbReference type="InterPro" id="IPR017852">
    <property type="entry name" value="GPI_EtnP_transferase_1_C"/>
</dbReference>
<keyword evidence="10 12" id="KW-0472">Membrane</keyword>
<accession>A0A8R1I224</accession>
<evidence type="ECO:0000256" key="7">
    <source>
        <dbReference type="ARBA" id="ARBA00022692"/>
    </source>
</evidence>
<keyword evidence="11" id="KW-0325">Glycoprotein</keyword>
<feature type="transmembrane region" description="Helical" evidence="12">
    <location>
        <begin position="456"/>
        <end position="480"/>
    </location>
</feature>
<feature type="transmembrane region" description="Helical" evidence="12">
    <location>
        <begin position="6"/>
        <end position="25"/>
    </location>
</feature>
<evidence type="ECO:0000256" key="1">
    <source>
        <dbReference type="ARBA" id="ARBA00004477"/>
    </source>
</evidence>
<evidence type="ECO:0000256" key="3">
    <source>
        <dbReference type="ARBA" id="ARBA00008400"/>
    </source>
</evidence>
<comment type="pathway">
    <text evidence="2 12">Glycolipid biosynthesis; glycosylphosphatidylinositol-anchor biosynthesis.</text>
</comment>